<dbReference type="EMBL" id="DRGL01000015">
    <property type="protein sequence ID" value="HEA19869.1"/>
    <property type="molecule type" value="Genomic_DNA"/>
</dbReference>
<comment type="caution">
    <text evidence="5">The sequence shown here is derived from an EMBL/GenBank/DDBJ whole genome shotgun (WGS) entry which is preliminary data.</text>
</comment>
<dbReference type="PROSITE" id="PS00622">
    <property type="entry name" value="HTH_LUXR_1"/>
    <property type="match status" value="1"/>
</dbReference>
<keyword evidence="3" id="KW-0804">Transcription</keyword>
<dbReference type="PRINTS" id="PR00038">
    <property type="entry name" value="HTHLUXR"/>
</dbReference>
<gene>
    <name evidence="5" type="ORF">ENH87_03000</name>
</gene>
<dbReference type="PROSITE" id="PS50043">
    <property type="entry name" value="HTH_LUXR_2"/>
    <property type="match status" value="1"/>
</dbReference>
<dbReference type="Gene3D" id="1.10.10.10">
    <property type="entry name" value="Winged helix-like DNA-binding domain superfamily/Winged helix DNA-binding domain"/>
    <property type="match status" value="1"/>
</dbReference>
<dbReference type="PANTHER" id="PTHR44688">
    <property type="entry name" value="DNA-BINDING TRANSCRIPTIONAL ACTIVATOR DEVR_DOSR"/>
    <property type="match status" value="1"/>
</dbReference>
<evidence type="ECO:0000256" key="2">
    <source>
        <dbReference type="ARBA" id="ARBA00023125"/>
    </source>
</evidence>
<keyword evidence="1" id="KW-0805">Transcription regulation</keyword>
<dbReference type="GO" id="GO:0006355">
    <property type="term" value="P:regulation of DNA-templated transcription"/>
    <property type="evidence" value="ECO:0007669"/>
    <property type="project" value="InterPro"/>
</dbReference>
<evidence type="ECO:0000313" key="5">
    <source>
        <dbReference type="EMBL" id="HEA19869.1"/>
    </source>
</evidence>
<dbReference type="Proteomes" id="UP000886191">
    <property type="component" value="Unassembled WGS sequence"/>
</dbReference>
<evidence type="ECO:0000259" key="4">
    <source>
        <dbReference type="PROSITE" id="PS50043"/>
    </source>
</evidence>
<protein>
    <submittedName>
        <fullName evidence="5">LuxR family transcriptional regulator</fullName>
    </submittedName>
</protein>
<evidence type="ECO:0000256" key="1">
    <source>
        <dbReference type="ARBA" id="ARBA00023015"/>
    </source>
</evidence>
<proteinExistence type="predicted"/>
<dbReference type="PANTHER" id="PTHR44688:SF16">
    <property type="entry name" value="DNA-BINDING TRANSCRIPTIONAL ACTIVATOR DEVR_DOSR"/>
    <property type="match status" value="1"/>
</dbReference>
<name>A0A831QJN2_9FLAO</name>
<feature type="domain" description="HTH luxR-type" evidence="4">
    <location>
        <begin position="1"/>
        <end position="63"/>
    </location>
</feature>
<dbReference type="InterPro" id="IPR016032">
    <property type="entry name" value="Sig_transdc_resp-reg_C-effctor"/>
</dbReference>
<dbReference type="InterPro" id="IPR000792">
    <property type="entry name" value="Tscrpt_reg_LuxR_C"/>
</dbReference>
<dbReference type="SMART" id="SM00421">
    <property type="entry name" value="HTH_LUXR"/>
    <property type="match status" value="1"/>
</dbReference>
<accession>A0A831QJN2</accession>
<dbReference type="InterPro" id="IPR036388">
    <property type="entry name" value="WH-like_DNA-bd_sf"/>
</dbReference>
<reference evidence="5" key="1">
    <citation type="journal article" date="2020" name="mSystems">
        <title>Genome- and Community-Level Interaction Insights into Carbon Utilization and Element Cycling Functions of Hydrothermarchaeota in Hydrothermal Sediment.</title>
        <authorList>
            <person name="Zhou Z."/>
            <person name="Liu Y."/>
            <person name="Xu W."/>
            <person name="Pan J."/>
            <person name="Luo Z.H."/>
            <person name="Li M."/>
        </authorList>
    </citation>
    <scope>NUCLEOTIDE SEQUENCE [LARGE SCALE GENOMIC DNA]</scope>
    <source>
        <strain evidence="5">HyVt-345</strain>
    </source>
</reference>
<sequence>MLQNLSKRQREILQLISDGYTSKEIAALLNISNHTVLTHRKNLIEKFKVKNTAQLIKKAWSGILS</sequence>
<dbReference type="SUPFAM" id="SSF46894">
    <property type="entry name" value="C-terminal effector domain of the bipartite response regulators"/>
    <property type="match status" value="1"/>
</dbReference>
<keyword evidence="2" id="KW-0238">DNA-binding</keyword>
<evidence type="ECO:0000256" key="3">
    <source>
        <dbReference type="ARBA" id="ARBA00023163"/>
    </source>
</evidence>
<dbReference type="CDD" id="cd06170">
    <property type="entry name" value="LuxR_C_like"/>
    <property type="match status" value="1"/>
</dbReference>
<dbReference type="AlphaFoldDB" id="A0A831QJN2"/>
<organism evidence="5">
    <name type="scientific">Pricia antarctica</name>
    <dbReference type="NCBI Taxonomy" id="641691"/>
    <lineage>
        <taxon>Bacteria</taxon>
        <taxon>Pseudomonadati</taxon>
        <taxon>Bacteroidota</taxon>
        <taxon>Flavobacteriia</taxon>
        <taxon>Flavobacteriales</taxon>
        <taxon>Flavobacteriaceae</taxon>
        <taxon>Pricia</taxon>
    </lineage>
</organism>
<dbReference type="Pfam" id="PF00196">
    <property type="entry name" value="GerE"/>
    <property type="match status" value="1"/>
</dbReference>
<dbReference type="GO" id="GO:0003677">
    <property type="term" value="F:DNA binding"/>
    <property type="evidence" value="ECO:0007669"/>
    <property type="project" value="UniProtKB-KW"/>
</dbReference>